<evidence type="ECO:0000313" key="3">
    <source>
        <dbReference type="Proteomes" id="UP000799779"/>
    </source>
</evidence>
<gene>
    <name evidence="2" type="ORF">P154DRAFT_219721</name>
</gene>
<protein>
    <submittedName>
        <fullName evidence="2">Uncharacterized protein</fullName>
    </submittedName>
</protein>
<feature type="region of interest" description="Disordered" evidence="1">
    <location>
        <begin position="1"/>
        <end position="135"/>
    </location>
</feature>
<dbReference type="Proteomes" id="UP000799779">
    <property type="component" value="Unassembled WGS sequence"/>
</dbReference>
<organism evidence="2 3">
    <name type="scientific">Amniculicola lignicola CBS 123094</name>
    <dbReference type="NCBI Taxonomy" id="1392246"/>
    <lineage>
        <taxon>Eukaryota</taxon>
        <taxon>Fungi</taxon>
        <taxon>Dikarya</taxon>
        <taxon>Ascomycota</taxon>
        <taxon>Pezizomycotina</taxon>
        <taxon>Dothideomycetes</taxon>
        <taxon>Pleosporomycetidae</taxon>
        <taxon>Pleosporales</taxon>
        <taxon>Amniculicolaceae</taxon>
        <taxon>Amniculicola</taxon>
    </lineage>
</organism>
<sequence length="135" mass="14818">MRTYPPALHLHSHHHCNSRPPSPPQRPSQLPSAHTPPSPSPDLQTLSQTYTVLYTHPDSPVPPNINPLHATHPNHAININPQLPPINPPAAQMRPQKPKPHTMARNSTHTVAHNTSSTYLPTQSTVPRAQPPPTP</sequence>
<name>A0A6A5X0B5_9PLEO</name>
<proteinExistence type="predicted"/>
<keyword evidence="3" id="KW-1185">Reference proteome</keyword>
<accession>A0A6A5X0B5</accession>
<feature type="compositionally biased region" description="Polar residues" evidence="1">
    <location>
        <begin position="104"/>
        <end position="127"/>
    </location>
</feature>
<feature type="compositionally biased region" description="Polar residues" evidence="1">
    <location>
        <begin position="41"/>
        <end position="52"/>
    </location>
</feature>
<evidence type="ECO:0000256" key="1">
    <source>
        <dbReference type="SAM" id="MobiDB-lite"/>
    </source>
</evidence>
<reference evidence="2" key="1">
    <citation type="journal article" date="2020" name="Stud. Mycol.">
        <title>101 Dothideomycetes genomes: a test case for predicting lifestyles and emergence of pathogens.</title>
        <authorList>
            <person name="Haridas S."/>
            <person name="Albert R."/>
            <person name="Binder M."/>
            <person name="Bloem J."/>
            <person name="Labutti K."/>
            <person name="Salamov A."/>
            <person name="Andreopoulos B."/>
            <person name="Baker S."/>
            <person name="Barry K."/>
            <person name="Bills G."/>
            <person name="Bluhm B."/>
            <person name="Cannon C."/>
            <person name="Castanera R."/>
            <person name="Culley D."/>
            <person name="Daum C."/>
            <person name="Ezra D."/>
            <person name="Gonzalez J."/>
            <person name="Henrissat B."/>
            <person name="Kuo A."/>
            <person name="Liang C."/>
            <person name="Lipzen A."/>
            <person name="Lutzoni F."/>
            <person name="Magnuson J."/>
            <person name="Mondo S."/>
            <person name="Nolan M."/>
            <person name="Ohm R."/>
            <person name="Pangilinan J."/>
            <person name="Park H.-J."/>
            <person name="Ramirez L."/>
            <person name="Alfaro M."/>
            <person name="Sun H."/>
            <person name="Tritt A."/>
            <person name="Yoshinaga Y."/>
            <person name="Zwiers L.-H."/>
            <person name="Turgeon B."/>
            <person name="Goodwin S."/>
            <person name="Spatafora J."/>
            <person name="Crous P."/>
            <person name="Grigoriev I."/>
        </authorList>
    </citation>
    <scope>NUCLEOTIDE SEQUENCE</scope>
    <source>
        <strain evidence="2">CBS 123094</strain>
    </source>
</reference>
<evidence type="ECO:0000313" key="2">
    <source>
        <dbReference type="EMBL" id="KAF2006579.1"/>
    </source>
</evidence>
<dbReference type="AlphaFoldDB" id="A0A6A5X0B5"/>
<dbReference type="EMBL" id="ML977559">
    <property type="protein sequence ID" value="KAF2006579.1"/>
    <property type="molecule type" value="Genomic_DNA"/>
</dbReference>